<feature type="domain" description="APS kinase" evidence="5">
    <location>
        <begin position="56"/>
        <end position="207"/>
    </location>
</feature>
<dbReference type="SUPFAM" id="SSF52540">
    <property type="entry name" value="P-loop containing nucleoside triphosphate hydrolases"/>
    <property type="match status" value="1"/>
</dbReference>
<sequence length="232" mass="26612">MGRSFGYCGHCEKEVLDDMLYTCTYCRHSTCCSPQEWGCEEYYDYTEKNNGKEKEGFCIWLTGLSGSGKTTISNELICRYPGLEGYWIPRVHQLDGDIARQTFSKDLGYDEASRNENVVRAASVASYLVKQGDVIISAFMSPYREGREFARSIIPNFFEVYVDCSLEVCIERDPKDLYKLRREGKIEHMVGMDSSYETSDSPELVVDTSAHDVGYTVIEIMQCLQEKEFLPW</sequence>
<evidence type="ECO:0000313" key="6">
    <source>
        <dbReference type="EMBL" id="KKL17315.1"/>
    </source>
</evidence>
<proteinExistence type="predicted"/>
<dbReference type="EC" id="2.7.1.25" evidence="1"/>
<evidence type="ECO:0000259" key="5">
    <source>
        <dbReference type="Pfam" id="PF01583"/>
    </source>
</evidence>
<dbReference type="AlphaFoldDB" id="A0A0F9B6R5"/>
<dbReference type="InterPro" id="IPR050512">
    <property type="entry name" value="Sulf_AdTrans/APS_kinase"/>
</dbReference>
<dbReference type="CDD" id="cd02027">
    <property type="entry name" value="APSK"/>
    <property type="match status" value="1"/>
</dbReference>
<name>A0A0F9B6R5_9ZZZZ</name>
<evidence type="ECO:0000256" key="1">
    <source>
        <dbReference type="ARBA" id="ARBA00012121"/>
    </source>
</evidence>
<accession>A0A0F9B6R5</accession>
<dbReference type="InterPro" id="IPR002891">
    <property type="entry name" value="APS"/>
</dbReference>
<dbReference type="Gene3D" id="3.40.50.300">
    <property type="entry name" value="P-loop containing nucleotide triphosphate hydrolases"/>
    <property type="match status" value="1"/>
</dbReference>
<dbReference type="PANTHER" id="PTHR42700">
    <property type="entry name" value="SULFATE ADENYLYLTRANSFERASE"/>
    <property type="match status" value="1"/>
</dbReference>
<dbReference type="GO" id="GO:0005524">
    <property type="term" value="F:ATP binding"/>
    <property type="evidence" value="ECO:0007669"/>
    <property type="project" value="InterPro"/>
</dbReference>
<dbReference type="InterPro" id="IPR027417">
    <property type="entry name" value="P-loop_NTPase"/>
</dbReference>
<dbReference type="InterPro" id="IPR059117">
    <property type="entry name" value="APS_kinase_dom"/>
</dbReference>
<dbReference type="GO" id="GO:0010134">
    <property type="term" value="P:sulfate assimilation via adenylyl sulfate reduction"/>
    <property type="evidence" value="ECO:0007669"/>
    <property type="project" value="TreeGrafter"/>
</dbReference>
<keyword evidence="2" id="KW-0808">Transferase</keyword>
<dbReference type="Pfam" id="PF01583">
    <property type="entry name" value="APS_kinase"/>
    <property type="match status" value="1"/>
</dbReference>
<protein>
    <recommendedName>
        <fullName evidence="1">adenylyl-sulfate kinase</fullName>
        <ecNumber evidence="1">2.7.1.25</ecNumber>
    </recommendedName>
</protein>
<dbReference type="GO" id="GO:0004020">
    <property type="term" value="F:adenylylsulfate kinase activity"/>
    <property type="evidence" value="ECO:0007669"/>
    <property type="project" value="InterPro"/>
</dbReference>
<keyword evidence="4" id="KW-0067">ATP-binding</keyword>
<comment type="caution">
    <text evidence="6">The sequence shown here is derived from an EMBL/GenBank/DDBJ whole genome shotgun (WGS) entry which is preliminary data.</text>
</comment>
<dbReference type="GO" id="GO:0004781">
    <property type="term" value="F:sulfate adenylyltransferase (ATP) activity"/>
    <property type="evidence" value="ECO:0007669"/>
    <property type="project" value="TreeGrafter"/>
</dbReference>
<evidence type="ECO:0000256" key="3">
    <source>
        <dbReference type="ARBA" id="ARBA00022741"/>
    </source>
</evidence>
<keyword evidence="3" id="KW-0547">Nucleotide-binding</keyword>
<dbReference type="EMBL" id="LAZR01039307">
    <property type="protein sequence ID" value="KKL17315.1"/>
    <property type="molecule type" value="Genomic_DNA"/>
</dbReference>
<reference evidence="6" key="1">
    <citation type="journal article" date="2015" name="Nature">
        <title>Complex archaea that bridge the gap between prokaryotes and eukaryotes.</title>
        <authorList>
            <person name="Spang A."/>
            <person name="Saw J.H."/>
            <person name="Jorgensen S.L."/>
            <person name="Zaremba-Niedzwiedzka K."/>
            <person name="Martijn J."/>
            <person name="Lind A.E."/>
            <person name="van Eijk R."/>
            <person name="Schleper C."/>
            <person name="Guy L."/>
            <person name="Ettema T.J."/>
        </authorList>
    </citation>
    <scope>NUCLEOTIDE SEQUENCE</scope>
</reference>
<evidence type="ECO:0000256" key="4">
    <source>
        <dbReference type="ARBA" id="ARBA00022840"/>
    </source>
</evidence>
<dbReference type="GO" id="GO:0019379">
    <property type="term" value="P:sulfate assimilation, phosphoadenylyl sulfate reduction by phosphoadenylyl-sulfate reductase (thioredoxin)"/>
    <property type="evidence" value="ECO:0007669"/>
    <property type="project" value="TreeGrafter"/>
</dbReference>
<dbReference type="NCBIfam" id="TIGR00455">
    <property type="entry name" value="apsK"/>
    <property type="match status" value="1"/>
</dbReference>
<gene>
    <name evidence="6" type="ORF">LCGC14_2486800</name>
</gene>
<organism evidence="6">
    <name type="scientific">marine sediment metagenome</name>
    <dbReference type="NCBI Taxonomy" id="412755"/>
    <lineage>
        <taxon>unclassified sequences</taxon>
        <taxon>metagenomes</taxon>
        <taxon>ecological metagenomes</taxon>
    </lineage>
</organism>
<dbReference type="GO" id="GO:0005737">
    <property type="term" value="C:cytoplasm"/>
    <property type="evidence" value="ECO:0007669"/>
    <property type="project" value="TreeGrafter"/>
</dbReference>
<dbReference type="PANTHER" id="PTHR42700:SF1">
    <property type="entry name" value="SULFATE ADENYLYLTRANSFERASE"/>
    <property type="match status" value="1"/>
</dbReference>
<evidence type="ECO:0000256" key="2">
    <source>
        <dbReference type="ARBA" id="ARBA00022679"/>
    </source>
</evidence>